<dbReference type="GO" id="GO:0008270">
    <property type="term" value="F:zinc ion binding"/>
    <property type="evidence" value="ECO:0007669"/>
    <property type="project" value="UniProtKB-KW"/>
</dbReference>
<evidence type="ECO:0000256" key="5">
    <source>
        <dbReference type="ARBA" id="ARBA00022786"/>
    </source>
</evidence>
<dbReference type="SMART" id="SM00184">
    <property type="entry name" value="RING"/>
    <property type="match status" value="1"/>
</dbReference>
<keyword evidence="2" id="KW-0812">Transmembrane</keyword>
<dbReference type="EMBL" id="QUSY01000212">
    <property type="protein sequence ID" value="RHY31471.1"/>
    <property type="molecule type" value="Genomic_DNA"/>
</dbReference>
<dbReference type="Pfam" id="PF13639">
    <property type="entry name" value="zf-RING_2"/>
    <property type="match status" value="1"/>
</dbReference>
<evidence type="ECO:0000313" key="13">
    <source>
        <dbReference type="Proteomes" id="UP000285060"/>
    </source>
</evidence>
<dbReference type="GO" id="GO:1904294">
    <property type="term" value="P:positive regulation of ERAD pathway"/>
    <property type="evidence" value="ECO:0007669"/>
    <property type="project" value="InterPro"/>
</dbReference>
<evidence type="ECO:0000259" key="11">
    <source>
        <dbReference type="PROSITE" id="PS50089"/>
    </source>
</evidence>
<name>A0A418B0G8_9STRA</name>
<evidence type="ECO:0000256" key="4">
    <source>
        <dbReference type="ARBA" id="ARBA00022771"/>
    </source>
</evidence>
<evidence type="ECO:0000256" key="1">
    <source>
        <dbReference type="ARBA" id="ARBA00004141"/>
    </source>
</evidence>
<keyword evidence="13" id="KW-1185">Reference proteome</keyword>
<reference evidence="12 13" key="1">
    <citation type="submission" date="2018-08" db="EMBL/GenBank/DDBJ databases">
        <title>Aphanomyces genome sequencing and annotation.</title>
        <authorList>
            <person name="Minardi D."/>
            <person name="Oidtmann B."/>
            <person name="Van Der Giezen M."/>
            <person name="Studholme D.J."/>
        </authorList>
    </citation>
    <scope>NUCLEOTIDE SEQUENCE [LARGE SCALE GENOMIC DNA]</scope>
    <source>
        <strain evidence="12 13">NJM0002</strain>
    </source>
</reference>
<dbReference type="AlphaFoldDB" id="A0A418B0G8"/>
<feature type="region of interest" description="Disordered" evidence="10">
    <location>
        <begin position="225"/>
        <end position="248"/>
    </location>
</feature>
<keyword evidence="8" id="KW-0472">Membrane</keyword>
<keyword evidence="4 9" id="KW-0863">Zinc-finger</keyword>
<dbReference type="PROSITE" id="PS50089">
    <property type="entry name" value="ZF_RING_2"/>
    <property type="match status" value="1"/>
</dbReference>
<dbReference type="Gene3D" id="3.30.40.10">
    <property type="entry name" value="Zinc/RING finger domain, C3HC4 (zinc finger)"/>
    <property type="match status" value="1"/>
</dbReference>
<dbReference type="PROSITE" id="PS00518">
    <property type="entry name" value="ZF_RING_1"/>
    <property type="match status" value="1"/>
</dbReference>
<feature type="domain" description="RING-type" evidence="11">
    <location>
        <begin position="181"/>
        <end position="219"/>
    </location>
</feature>
<proteinExistence type="predicted"/>
<keyword evidence="5" id="KW-0833">Ubl conjugation pathway</keyword>
<dbReference type="GO" id="GO:0061630">
    <property type="term" value="F:ubiquitin protein ligase activity"/>
    <property type="evidence" value="ECO:0007669"/>
    <property type="project" value="InterPro"/>
</dbReference>
<dbReference type="PANTHER" id="PTHR15860:SF0">
    <property type="entry name" value="LP20373P"/>
    <property type="match status" value="1"/>
</dbReference>
<evidence type="ECO:0000313" key="12">
    <source>
        <dbReference type="EMBL" id="RHY31471.1"/>
    </source>
</evidence>
<keyword evidence="7" id="KW-1133">Transmembrane helix</keyword>
<accession>A0A418B0G8</accession>
<keyword evidence="3" id="KW-0479">Metal-binding</keyword>
<dbReference type="GO" id="GO:0016020">
    <property type="term" value="C:membrane"/>
    <property type="evidence" value="ECO:0007669"/>
    <property type="project" value="UniProtKB-SubCell"/>
</dbReference>
<dbReference type="Proteomes" id="UP000285060">
    <property type="component" value="Unassembled WGS sequence"/>
</dbReference>
<gene>
    <name evidence="12" type="ORF">DYB32_003475</name>
</gene>
<dbReference type="SUPFAM" id="SSF57850">
    <property type="entry name" value="RING/U-box"/>
    <property type="match status" value="1"/>
</dbReference>
<feature type="compositionally biased region" description="Polar residues" evidence="10">
    <location>
        <begin position="239"/>
        <end position="248"/>
    </location>
</feature>
<evidence type="ECO:0000256" key="7">
    <source>
        <dbReference type="ARBA" id="ARBA00022989"/>
    </source>
</evidence>
<evidence type="ECO:0000256" key="6">
    <source>
        <dbReference type="ARBA" id="ARBA00022833"/>
    </source>
</evidence>
<comment type="subcellular location">
    <subcellularLocation>
        <location evidence="1">Membrane</location>
        <topology evidence="1">Multi-pass membrane protein</topology>
    </subcellularLocation>
</comment>
<dbReference type="InterPro" id="IPR001841">
    <property type="entry name" value="Znf_RING"/>
</dbReference>
<evidence type="ECO:0000256" key="3">
    <source>
        <dbReference type="ARBA" id="ARBA00022723"/>
    </source>
</evidence>
<dbReference type="PANTHER" id="PTHR15860">
    <property type="entry name" value="UNCHARACTERIZED RING FINGER-CONTAINING PROTEIN"/>
    <property type="match status" value="1"/>
</dbReference>
<evidence type="ECO:0000256" key="9">
    <source>
        <dbReference type="PROSITE-ProRule" id="PRU00175"/>
    </source>
</evidence>
<comment type="caution">
    <text evidence="12">The sequence shown here is derived from an EMBL/GenBank/DDBJ whole genome shotgun (WGS) entry which is preliminary data.</text>
</comment>
<dbReference type="VEuPathDB" id="FungiDB:H310_01980"/>
<dbReference type="InterPro" id="IPR044235">
    <property type="entry name" value="RNFT1/2"/>
</dbReference>
<dbReference type="InterPro" id="IPR017907">
    <property type="entry name" value="Znf_RING_CS"/>
</dbReference>
<protein>
    <recommendedName>
        <fullName evidence="11">RING-type domain-containing protein</fullName>
    </recommendedName>
</protein>
<organism evidence="12 13">
    <name type="scientific">Aphanomyces invadans</name>
    <dbReference type="NCBI Taxonomy" id="157072"/>
    <lineage>
        <taxon>Eukaryota</taxon>
        <taxon>Sar</taxon>
        <taxon>Stramenopiles</taxon>
        <taxon>Oomycota</taxon>
        <taxon>Saprolegniomycetes</taxon>
        <taxon>Saprolegniales</taxon>
        <taxon>Verrucalvaceae</taxon>
        <taxon>Aphanomyces</taxon>
    </lineage>
</organism>
<sequence length="248" mass="26631">MSYFFPMNPTFSNVAIAATPVSPTIQLHRDNEVFDHDERATLLRNINADVDYEATEPGVPQHSFHVGMSASLPSPIRAVGADAPADTTPEPPVADDSVAMKDKASTSALSGIFLVSAVDAFALSALNGDLTPLHTLCKAIYFGVGQSKKVGACILAAVTLHVEYGTYVSSTDLAEMCTPDCSICYDTMQTPVQLQCAHLFCEECIAEWFDRERSCPLCRADVHASDASSPATKPMYLDGSTSPFPQFL</sequence>
<keyword evidence="6" id="KW-0862">Zinc</keyword>
<dbReference type="InterPro" id="IPR013083">
    <property type="entry name" value="Znf_RING/FYVE/PHD"/>
</dbReference>
<evidence type="ECO:0000256" key="10">
    <source>
        <dbReference type="SAM" id="MobiDB-lite"/>
    </source>
</evidence>
<evidence type="ECO:0000256" key="2">
    <source>
        <dbReference type="ARBA" id="ARBA00022692"/>
    </source>
</evidence>
<evidence type="ECO:0000256" key="8">
    <source>
        <dbReference type="ARBA" id="ARBA00023136"/>
    </source>
</evidence>